<accession>A0A0A9FL32</accession>
<dbReference type="EMBL" id="GBRH01188908">
    <property type="protein sequence ID" value="JAE08988.1"/>
    <property type="molecule type" value="Transcribed_RNA"/>
</dbReference>
<evidence type="ECO:0000313" key="1">
    <source>
        <dbReference type="EMBL" id="JAE08988.1"/>
    </source>
</evidence>
<reference evidence="1" key="1">
    <citation type="submission" date="2014-09" db="EMBL/GenBank/DDBJ databases">
        <authorList>
            <person name="Magalhaes I.L.F."/>
            <person name="Oliveira U."/>
            <person name="Santos F.R."/>
            <person name="Vidigal T.H.D.A."/>
            <person name="Brescovit A.D."/>
            <person name="Santos A.J."/>
        </authorList>
    </citation>
    <scope>NUCLEOTIDE SEQUENCE</scope>
    <source>
        <tissue evidence="1">Shoot tissue taken approximately 20 cm above the soil surface</tissue>
    </source>
</reference>
<name>A0A0A9FL32_ARUDO</name>
<reference evidence="1" key="2">
    <citation type="journal article" date="2015" name="Data Brief">
        <title>Shoot transcriptome of the giant reed, Arundo donax.</title>
        <authorList>
            <person name="Barrero R.A."/>
            <person name="Guerrero F.D."/>
            <person name="Moolhuijzen P."/>
            <person name="Goolsby J.A."/>
            <person name="Tidwell J."/>
            <person name="Bellgard S.E."/>
            <person name="Bellgard M.I."/>
        </authorList>
    </citation>
    <scope>NUCLEOTIDE SEQUENCE</scope>
    <source>
        <tissue evidence="1">Shoot tissue taken approximately 20 cm above the soil surface</tissue>
    </source>
</reference>
<protein>
    <submittedName>
        <fullName evidence="1">Uncharacterized protein</fullName>
    </submittedName>
</protein>
<organism evidence="1">
    <name type="scientific">Arundo donax</name>
    <name type="common">Giant reed</name>
    <name type="synonym">Donax arundinaceus</name>
    <dbReference type="NCBI Taxonomy" id="35708"/>
    <lineage>
        <taxon>Eukaryota</taxon>
        <taxon>Viridiplantae</taxon>
        <taxon>Streptophyta</taxon>
        <taxon>Embryophyta</taxon>
        <taxon>Tracheophyta</taxon>
        <taxon>Spermatophyta</taxon>
        <taxon>Magnoliopsida</taxon>
        <taxon>Liliopsida</taxon>
        <taxon>Poales</taxon>
        <taxon>Poaceae</taxon>
        <taxon>PACMAD clade</taxon>
        <taxon>Arundinoideae</taxon>
        <taxon>Arundineae</taxon>
        <taxon>Arundo</taxon>
    </lineage>
</organism>
<dbReference type="AlphaFoldDB" id="A0A0A9FL32"/>
<proteinExistence type="predicted"/>
<sequence>MLSGYKLGPKIMTCQNNLVIHKRKKEPDRISPAYLLTAQIKGKMNSINSIAYQKTRKGGGRKRTLAALSLLPPLLYVGLN</sequence>